<evidence type="ECO:0000256" key="1">
    <source>
        <dbReference type="SAM" id="MobiDB-lite"/>
    </source>
</evidence>
<feature type="region of interest" description="Disordered" evidence="1">
    <location>
        <begin position="105"/>
        <end position="168"/>
    </location>
</feature>
<organism evidence="3 4">
    <name type="scientific">Sphingobacterium suaedae</name>
    <dbReference type="NCBI Taxonomy" id="1686402"/>
    <lineage>
        <taxon>Bacteria</taxon>
        <taxon>Pseudomonadati</taxon>
        <taxon>Bacteroidota</taxon>
        <taxon>Sphingobacteriia</taxon>
        <taxon>Sphingobacteriales</taxon>
        <taxon>Sphingobacteriaceae</taxon>
        <taxon>Sphingobacterium</taxon>
    </lineage>
</organism>
<accession>A0ABW5KGH8</accession>
<dbReference type="RefSeq" id="WP_380902733.1">
    <property type="nucleotide sequence ID" value="NZ_JBHUEG010000007.1"/>
</dbReference>
<dbReference type="Pfam" id="PF14297">
    <property type="entry name" value="Lin1244_N"/>
    <property type="match status" value="1"/>
</dbReference>
<proteinExistence type="predicted"/>
<evidence type="ECO:0000259" key="2">
    <source>
        <dbReference type="Pfam" id="PF14297"/>
    </source>
</evidence>
<sequence>MAKESFYFSHDYGSRNDPKIVKVLMKLGQEGKGVYWDLIEMLYEQGGYLMLSDCDSYAFALRTSEECITRLVQEFGLFENDGEKFWSNSVLARMDKRDIKSQKAKESALKRWNKADSNANASQNDTNALRSKSEPNAIKESKGKESKVKEEEIDKEENPSSPAAPNPVFKKVFESMDDVMKSIIENENSLNDIGAVAKIPNPADVPKMIEEFCNYQKAIEKFHTDRSEFKKHFFSWYARKYPNVSSDKNSAGDSPPDRQGLEDTEKIGKWIWLNNGWRDTTTFPEHRKLHYGIK</sequence>
<feature type="domain" description="Lin1244/Lin1753-like N-terminal" evidence="2">
    <location>
        <begin position="7"/>
        <end position="89"/>
    </location>
</feature>
<evidence type="ECO:0000313" key="3">
    <source>
        <dbReference type="EMBL" id="MFD2547714.1"/>
    </source>
</evidence>
<evidence type="ECO:0000313" key="4">
    <source>
        <dbReference type="Proteomes" id="UP001597545"/>
    </source>
</evidence>
<comment type="caution">
    <text evidence="3">The sequence shown here is derived from an EMBL/GenBank/DDBJ whole genome shotgun (WGS) entry which is preliminary data.</text>
</comment>
<feature type="compositionally biased region" description="Polar residues" evidence="1">
    <location>
        <begin position="115"/>
        <end position="130"/>
    </location>
</feature>
<name>A0ABW5KGH8_9SPHI</name>
<feature type="compositionally biased region" description="Basic and acidic residues" evidence="1">
    <location>
        <begin position="131"/>
        <end position="158"/>
    </location>
</feature>
<gene>
    <name evidence="3" type="ORF">ACFSR5_08665</name>
</gene>
<protein>
    <submittedName>
        <fullName evidence="3">DUF4373 domain-containing protein</fullName>
    </submittedName>
</protein>
<keyword evidence="4" id="KW-1185">Reference proteome</keyword>
<reference evidence="4" key="1">
    <citation type="journal article" date="2019" name="Int. J. Syst. Evol. Microbiol.">
        <title>The Global Catalogue of Microorganisms (GCM) 10K type strain sequencing project: providing services to taxonomists for standard genome sequencing and annotation.</title>
        <authorList>
            <consortium name="The Broad Institute Genomics Platform"/>
            <consortium name="The Broad Institute Genome Sequencing Center for Infectious Disease"/>
            <person name="Wu L."/>
            <person name="Ma J."/>
        </authorList>
    </citation>
    <scope>NUCLEOTIDE SEQUENCE [LARGE SCALE GENOMIC DNA]</scope>
    <source>
        <strain evidence="4">KCTC 42662</strain>
    </source>
</reference>
<dbReference type="InterPro" id="IPR025400">
    <property type="entry name" value="Lin1244/Lin1753-like_N"/>
</dbReference>
<dbReference type="EMBL" id="JBHULR010000003">
    <property type="protein sequence ID" value="MFD2547714.1"/>
    <property type="molecule type" value="Genomic_DNA"/>
</dbReference>
<dbReference type="Proteomes" id="UP001597545">
    <property type="component" value="Unassembled WGS sequence"/>
</dbReference>